<evidence type="ECO:0000313" key="8">
    <source>
        <dbReference type="EMBL" id="GGU73892.1"/>
    </source>
</evidence>
<feature type="domain" description="RNA polymerase sigma factor 70 region 4 type 2" evidence="7">
    <location>
        <begin position="110"/>
        <end position="159"/>
    </location>
</feature>
<name>A0ABQ2V9M6_9PSEU</name>
<keyword evidence="5" id="KW-0804">Transcription</keyword>
<proteinExistence type="inferred from homology"/>
<sequence>MTDGRRLGRDDRAQIEFEEFYREHYRGLRRYVHSRWPQSDSDSIANEAFARVWRDWEKIRGEKIAWAKVAAGRLAVDAFRAQHELLLEPTEMHARMSSAGTTSGSDHATIWQALESLPPRFRKAVTMRMLGYPNEDIARALGCKTESVSSYVSEARKLLAKQLGRRPRRRQRRTRTGNSDSAGDQGAGPPAADRLPRNHHDDEED</sequence>
<comment type="caution">
    <text evidence="8">The sequence shown here is derived from an EMBL/GenBank/DDBJ whole genome shotgun (WGS) entry which is preliminary data.</text>
</comment>
<dbReference type="RefSeq" id="WP_189258688.1">
    <property type="nucleotide sequence ID" value="NZ_BMRE01000054.1"/>
</dbReference>
<dbReference type="NCBIfam" id="TIGR02937">
    <property type="entry name" value="sigma70-ECF"/>
    <property type="match status" value="1"/>
</dbReference>
<keyword evidence="2" id="KW-0805">Transcription regulation</keyword>
<evidence type="ECO:0000259" key="7">
    <source>
        <dbReference type="Pfam" id="PF08281"/>
    </source>
</evidence>
<gene>
    <name evidence="8" type="ORF">GCM10010178_76670</name>
</gene>
<feature type="compositionally biased region" description="Basic and acidic residues" evidence="6">
    <location>
        <begin position="194"/>
        <end position="205"/>
    </location>
</feature>
<dbReference type="CDD" id="cd06171">
    <property type="entry name" value="Sigma70_r4"/>
    <property type="match status" value="1"/>
</dbReference>
<reference evidence="9" key="1">
    <citation type="journal article" date="2019" name="Int. J. Syst. Evol. Microbiol.">
        <title>The Global Catalogue of Microorganisms (GCM) 10K type strain sequencing project: providing services to taxonomists for standard genome sequencing and annotation.</title>
        <authorList>
            <consortium name="The Broad Institute Genomics Platform"/>
            <consortium name="The Broad Institute Genome Sequencing Center for Infectious Disease"/>
            <person name="Wu L."/>
            <person name="Ma J."/>
        </authorList>
    </citation>
    <scope>NUCLEOTIDE SEQUENCE [LARGE SCALE GENOMIC DNA]</scope>
    <source>
        <strain evidence="9">JCM 3296</strain>
    </source>
</reference>
<dbReference type="Proteomes" id="UP000649573">
    <property type="component" value="Unassembled WGS sequence"/>
</dbReference>
<dbReference type="SUPFAM" id="SSF88659">
    <property type="entry name" value="Sigma3 and sigma4 domains of RNA polymerase sigma factors"/>
    <property type="match status" value="1"/>
</dbReference>
<keyword evidence="9" id="KW-1185">Reference proteome</keyword>
<feature type="compositionally biased region" description="Low complexity" evidence="6">
    <location>
        <begin position="182"/>
        <end position="193"/>
    </location>
</feature>
<comment type="similarity">
    <text evidence="1">Belongs to the sigma-70 factor family. ECF subfamily.</text>
</comment>
<evidence type="ECO:0000256" key="6">
    <source>
        <dbReference type="SAM" id="MobiDB-lite"/>
    </source>
</evidence>
<accession>A0ABQ2V9M6</accession>
<dbReference type="InterPro" id="IPR013249">
    <property type="entry name" value="RNA_pol_sigma70_r4_t2"/>
</dbReference>
<feature type="compositionally biased region" description="Basic residues" evidence="6">
    <location>
        <begin position="163"/>
        <end position="175"/>
    </location>
</feature>
<evidence type="ECO:0000256" key="5">
    <source>
        <dbReference type="ARBA" id="ARBA00023163"/>
    </source>
</evidence>
<keyword evidence="3" id="KW-0731">Sigma factor</keyword>
<evidence type="ECO:0000313" key="9">
    <source>
        <dbReference type="Proteomes" id="UP000649573"/>
    </source>
</evidence>
<dbReference type="Gene3D" id="1.10.10.10">
    <property type="entry name" value="Winged helix-like DNA-binding domain superfamily/Winged helix DNA-binding domain"/>
    <property type="match status" value="1"/>
</dbReference>
<evidence type="ECO:0000256" key="3">
    <source>
        <dbReference type="ARBA" id="ARBA00023082"/>
    </source>
</evidence>
<dbReference type="Pfam" id="PF08281">
    <property type="entry name" value="Sigma70_r4_2"/>
    <property type="match status" value="1"/>
</dbReference>
<dbReference type="InterPro" id="IPR014284">
    <property type="entry name" value="RNA_pol_sigma-70_dom"/>
</dbReference>
<evidence type="ECO:0000256" key="1">
    <source>
        <dbReference type="ARBA" id="ARBA00010641"/>
    </source>
</evidence>
<evidence type="ECO:0000256" key="4">
    <source>
        <dbReference type="ARBA" id="ARBA00023125"/>
    </source>
</evidence>
<dbReference type="InterPro" id="IPR013324">
    <property type="entry name" value="RNA_pol_sigma_r3/r4-like"/>
</dbReference>
<dbReference type="EMBL" id="BMRE01000054">
    <property type="protein sequence ID" value="GGU73892.1"/>
    <property type="molecule type" value="Genomic_DNA"/>
</dbReference>
<keyword evidence="4" id="KW-0238">DNA-binding</keyword>
<dbReference type="Gene3D" id="1.10.1740.10">
    <property type="match status" value="1"/>
</dbReference>
<organism evidence="8 9">
    <name type="scientific">Lentzea flava</name>
    <dbReference type="NCBI Taxonomy" id="103732"/>
    <lineage>
        <taxon>Bacteria</taxon>
        <taxon>Bacillati</taxon>
        <taxon>Actinomycetota</taxon>
        <taxon>Actinomycetes</taxon>
        <taxon>Pseudonocardiales</taxon>
        <taxon>Pseudonocardiaceae</taxon>
        <taxon>Lentzea</taxon>
    </lineage>
</organism>
<evidence type="ECO:0000256" key="2">
    <source>
        <dbReference type="ARBA" id="ARBA00023015"/>
    </source>
</evidence>
<protein>
    <recommendedName>
        <fullName evidence="7">RNA polymerase sigma factor 70 region 4 type 2 domain-containing protein</fullName>
    </recommendedName>
</protein>
<dbReference type="InterPro" id="IPR013325">
    <property type="entry name" value="RNA_pol_sigma_r2"/>
</dbReference>
<dbReference type="PANTHER" id="PTHR43133">
    <property type="entry name" value="RNA POLYMERASE ECF-TYPE SIGMA FACTO"/>
    <property type="match status" value="1"/>
</dbReference>
<dbReference type="SUPFAM" id="SSF88946">
    <property type="entry name" value="Sigma2 domain of RNA polymerase sigma factors"/>
    <property type="match status" value="1"/>
</dbReference>
<dbReference type="PANTHER" id="PTHR43133:SF50">
    <property type="entry name" value="ECF RNA POLYMERASE SIGMA FACTOR SIGM"/>
    <property type="match status" value="1"/>
</dbReference>
<dbReference type="InterPro" id="IPR039425">
    <property type="entry name" value="RNA_pol_sigma-70-like"/>
</dbReference>
<feature type="region of interest" description="Disordered" evidence="6">
    <location>
        <begin position="160"/>
        <end position="205"/>
    </location>
</feature>
<dbReference type="InterPro" id="IPR036388">
    <property type="entry name" value="WH-like_DNA-bd_sf"/>
</dbReference>